<proteinExistence type="predicted"/>
<evidence type="ECO:0008006" key="3">
    <source>
        <dbReference type="Google" id="ProtNLM"/>
    </source>
</evidence>
<dbReference type="Proteomes" id="UP000651271">
    <property type="component" value="Unassembled WGS sequence"/>
</dbReference>
<gene>
    <name evidence="1" type="ORF">H8B04_09605</name>
</gene>
<dbReference type="EMBL" id="JACOIJ010000016">
    <property type="protein sequence ID" value="MBD1429827.1"/>
    <property type="molecule type" value="Genomic_DNA"/>
</dbReference>
<accession>A0ABR7YET9</accession>
<name>A0ABR7YET9_9SPHI</name>
<evidence type="ECO:0000313" key="1">
    <source>
        <dbReference type="EMBL" id="MBD1429827.1"/>
    </source>
</evidence>
<protein>
    <recommendedName>
        <fullName evidence="3">Abi family protein</fullName>
    </recommendedName>
</protein>
<reference evidence="1 2" key="1">
    <citation type="submission" date="2020-08" db="EMBL/GenBank/DDBJ databases">
        <title>Sphingobacterium sp. DN04309 isolated from aquaculture water.</title>
        <authorList>
            <person name="Zhang M."/>
        </authorList>
    </citation>
    <scope>NUCLEOTIDE SEQUENCE [LARGE SCALE GENOMIC DNA]</scope>
    <source>
        <strain evidence="1 2">DN04309</strain>
    </source>
</reference>
<sequence>MGNKATTIDEQITLLRSRGMSIPDDQIEKIKEYLLDIGYYRLGFY</sequence>
<organism evidence="1 2">
    <name type="scientific">Sphingobacterium litopenaei</name>
    <dbReference type="NCBI Taxonomy" id="2763500"/>
    <lineage>
        <taxon>Bacteria</taxon>
        <taxon>Pseudomonadati</taxon>
        <taxon>Bacteroidota</taxon>
        <taxon>Sphingobacteriia</taxon>
        <taxon>Sphingobacteriales</taxon>
        <taxon>Sphingobacteriaceae</taxon>
        <taxon>Sphingobacterium</taxon>
    </lineage>
</organism>
<keyword evidence="2" id="KW-1185">Reference proteome</keyword>
<comment type="caution">
    <text evidence="1">The sequence shown here is derived from an EMBL/GenBank/DDBJ whole genome shotgun (WGS) entry which is preliminary data.</text>
</comment>
<evidence type="ECO:0000313" key="2">
    <source>
        <dbReference type="Proteomes" id="UP000651271"/>
    </source>
</evidence>
<dbReference type="RefSeq" id="WP_190302227.1">
    <property type="nucleotide sequence ID" value="NZ_JACOIJ010000016.1"/>
</dbReference>